<feature type="domain" description="Fanconi Anaemia group E protein C-terminal" evidence="2">
    <location>
        <begin position="263"/>
        <end position="519"/>
    </location>
</feature>
<dbReference type="GO" id="GO:0036297">
    <property type="term" value="P:interstrand cross-link repair"/>
    <property type="evidence" value="ECO:0007669"/>
    <property type="project" value="InterPro"/>
</dbReference>
<dbReference type="GeneID" id="108244570"/>
<evidence type="ECO:0000259" key="2">
    <source>
        <dbReference type="Pfam" id="PF11510"/>
    </source>
</evidence>
<dbReference type="InterPro" id="IPR039685">
    <property type="entry name" value="FANCE"/>
</dbReference>
<dbReference type="CDD" id="cd07439">
    <property type="entry name" value="FANCE_c-term"/>
    <property type="match status" value="1"/>
</dbReference>
<feature type="compositionally biased region" description="Polar residues" evidence="1">
    <location>
        <begin position="258"/>
        <end position="267"/>
    </location>
</feature>
<keyword evidence="4" id="KW-1185">Reference proteome</keyword>
<protein>
    <submittedName>
        <fullName evidence="3">FA complementation group E</fullName>
    </submittedName>
</protein>
<dbReference type="CTD" id="2178"/>
<dbReference type="AlphaFoldDB" id="A0A3Q3F7E8"/>
<dbReference type="Ensembl" id="ENSKMAT00000009538.1">
    <property type="protein sequence ID" value="ENSKMAP00000009397.1"/>
    <property type="gene ID" value="ENSKMAG00000007058.1"/>
</dbReference>
<feature type="region of interest" description="Disordered" evidence="1">
    <location>
        <begin position="241"/>
        <end position="271"/>
    </location>
</feature>
<evidence type="ECO:0000313" key="4">
    <source>
        <dbReference type="Proteomes" id="UP000264800"/>
    </source>
</evidence>
<reference evidence="3" key="2">
    <citation type="submission" date="2025-09" db="UniProtKB">
        <authorList>
            <consortium name="Ensembl"/>
        </authorList>
    </citation>
    <scope>IDENTIFICATION</scope>
</reference>
<reference evidence="3" key="1">
    <citation type="submission" date="2025-08" db="UniProtKB">
        <authorList>
            <consortium name="Ensembl"/>
        </authorList>
    </citation>
    <scope>IDENTIFICATION</scope>
</reference>
<dbReference type="OMA" id="YPRPMCH"/>
<feature type="compositionally biased region" description="Basic and acidic residues" evidence="1">
    <location>
        <begin position="242"/>
        <end position="254"/>
    </location>
</feature>
<dbReference type="PANTHER" id="PTHR32094:SF5">
    <property type="entry name" value="FANCONI ANEMIA GROUP E PROTEIN"/>
    <property type="match status" value="1"/>
</dbReference>
<organism evidence="3 4">
    <name type="scientific">Kryptolebias marmoratus</name>
    <name type="common">Mangrove killifish</name>
    <name type="synonym">Rivulus marmoratus</name>
    <dbReference type="NCBI Taxonomy" id="37003"/>
    <lineage>
        <taxon>Eukaryota</taxon>
        <taxon>Metazoa</taxon>
        <taxon>Chordata</taxon>
        <taxon>Craniata</taxon>
        <taxon>Vertebrata</taxon>
        <taxon>Euteleostomi</taxon>
        <taxon>Actinopterygii</taxon>
        <taxon>Neopterygii</taxon>
        <taxon>Teleostei</taxon>
        <taxon>Neoteleostei</taxon>
        <taxon>Acanthomorphata</taxon>
        <taxon>Ovalentaria</taxon>
        <taxon>Atherinomorphae</taxon>
        <taxon>Cyprinodontiformes</taxon>
        <taxon>Rivulidae</taxon>
        <taxon>Kryptolebias</taxon>
    </lineage>
</organism>
<dbReference type="RefSeq" id="XP_017286373.2">
    <property type="nucleotide sequence ID" value="XM_017430884.3"/>
</dbReference>
<dbReference type="Proteomes" id="UP000264800">
    <property type="component" value="Unplaced"/>
</dbReference>
<sequence>MLKTGGFGAWRETDKHTGMFLNRFDGQSRLLVRALMSGTSGTQKALTVFRKQRRANPEKSLVDLLETLCQDEITRPHSEKEPLAIKPLVCLFSAPFKKNLLTFVYLVHSVLPGTPILRLLKCLSEDSHVNPWVSALSRQLGRKLELHHDEPLCTEHCSQKLKELLEGSVSCCGTGGWAQCFNGQMVKSESQITSDSSEVGTQRKRCGSFVLSEDADDEETRRQSKRIKWNVWDDELVELEDEGAKNDAPEESERAASAGTSAPNSLQDGLPDNMRASFHLIKELLDSQKEWDEISTDAFKVLNECDPSQVEMFCSMLSLPHLPEHALPKLCNSILSLSPDLSYSTATTLIRSLLLEKVLSLSDPASRCLVTAATSLCSSYPRPMCHAVICPILEDKNVGHLQAELLNRLIESGLDSHYRLLVFQMTFRVSWSEAVLSIIHSLLDSKPDLNEEVFTEFTKQLVNQGPLFPKSVKFAKMMLTVLTKYSSHITAAHKLSLTSCLNGNETFLKKSLQAALKRISHT</sequence>
<name>A0A3Q3F7E8_KRYMA</name>
<evidence type="ECO:0000256" key="1">
    <source>
        <dbReference type="SAM" id="MobiDB-lite"/>
    </source>
</evidence>
<dbReference type="STRING" id="37003.ENSKMAP00000009397"/>
<dbReference type="KEGG" id="kmr:108244570"/>
<dbReference type="OrthoDB" id="2449818at2759"/>
<accession>A0A3Q3F7E8</accession>
<dbReference type="Pfam" id="PF11510">
    <property type="entry name" value="FA_FANCE"/>
    <property type="match status" value="1"/>
</dbReference>
<proteinExistence type="predicted"/>
<dbReference type="PANTHER" id="PTHR32094">
    <property type="entry name" value="FANCONI ANEMIA GROUP E PROTEIN"/>
    <property type="match status" value="1"/>
</dbReference>
<evidence type="ECO:0000313" key="3">
    <source>
        <dbReference type="Ensembl" id="ENSKMAP00000009397.1"/>
    </source>
</evidence>
<dbReference type="GeneTree" id="ENSGT00390000000705"/>
<dbReference type="InterPro" id="IPR021025">
    <property type="entry name" value="Fanconi_anaemia_gr_E_prot_C"/>
</dbReference>
<dbReference type="Gene3D" id="1.25.40.480">
    <property type="match status" value="1"/>
</dbReference>
<dbReference type="GO" id="GO:0043240">
    <property type="term" value="C:Fanconi anaemia nuclear complex"/>
    <property type="evidence" value="ECO:0007669"/>
    <property type="project" value="InterPro"/>
</dbReference>